<keyword evidence="4" id="KW-1185">Reference proteome</keyword>
<protein>
    <submittedName>
        <fullName evidence="3">Uncharacterized protein</fullName>
    </submittedName>
</protein>
<dbReference type="AlphaFoldDB" id="A0AAD7W9K2"/>
<comment type="caution">
    <text evidence="3">The sequence shown here is derived from an EMBL/GenBank/DDBJ whole genome shotgun (WGS) entry which is preliminary data.</text>
</comment>
<name>A0AAD7W9K2_9TELE</name>
<dbReference type="EMBL" id="JAINUG010000188">
    <property type="protein sequence ID" value="KAJ8388976.1"/>
    <property type="molecule type" value="Genomic_DNA"/>
</dbReference>
<organism evidence="3 4">
    <name type="scientific">Aldrovandia affinis</name>
    <dbReference type="NCBI Taxonomy" id="143900"/>
    <lineage>
        <taxon>Eukaryota</taxon>
        <taxon>Metazoa</taxon>
        <taxon>Chordata</taxon>
        <taxon>Craniata</taxon>
        <taxon>Vertebrata</taxon>
        <taxon>Euteleostomi</taxon>
        <taxon>Actinopterygii</taxon>
        <taxon>Neopterygii</taxon>
        <taxon>Teleostei</taxon>
        <taxon>Notacanthiformes</taxon>
        <taxon>Halosauridae</taxon>
        <taxon>Aldrovandia</taxon>
    </lineage>
</organism>
<proteinExistence type="predicted"/>
<evidence type="ECO:0000256" key="2">
    <source>
        <dbReference type="SAM" id="Phobius"/>
    </source>
</evidence>
<feature type="compositionally biased region" description="Basic and acidic residues" evidence="1">
    <location>
        <begin position="244"/>
        <end position="256"/>
    </location>
</feature>
<evidence type="ECO:0000313" key="3">
    <source>
        <dbReference type="EMBL" id="KAJ8388976.1"/>
    </source>
</evidence>
<feature type="transmembrane region" description="Helical" evidence="2">
    <location>
        <begin position="219"/>
        <end position="239"/>
    </location>
</feature>
<keyword evidence="2" id="KW-1133">Transmembrane helix</keyword>
<keyword evidence="2" id="KW-0472">Membrane</keyword>
<dbReference type="Proteomes" id="UP001221898">
    <property type="component" value="Unassembled WGS sequence"/>
</dbReference>
<feature type="transmembrane region" description="Helical" evidence="2">
    <location>
        <begin position="62"/>
        <end position="85"/>
    </location>
</feature>
<gene>
    <name evidence="3" type="ORF">AAFF_G00125370</name>
</gene>
<keyword evidence="2" id="KW-0812">Transmembrane</keyword>
<accession>A0AAD7W9K2</accession>
<evidence type="ECO:0000313" key="4">
    <source>
        <dbReference type="Proteomes" id="UP001221898"/>
    </source>
</evidence>
<feature type="transmembrane region" description="Helical" evidence="2">
    <location>
        <begin position="21"/>
        <end position="42"/>
    </location>
</feature>
<reference evidence="3" key="1">
    <citation type="journal article" date="2023" name="Science">
        <title>Genome structures resolve the early diversification of teleost fishes.</title>
        <authorList>
            <person name="Parey E."/>
            <person name="Louis A."/>
            <person name="Montfort J."/>
            <person name="Bouchez O."/>
            <person name="Roques C."/>
            <person name="Iampietro C."/>
            <person name="Lluch J."/>
            <person name="Castinel A."/>
            <person name="Donnadieu C."/>
            <person name="Desvignes T."/>
            <person name="Floi Bucao C."/>
            <person name="Jouanno E."/>
            <person name="Wen M."/>
            <person name="Mejri S."/>
            <person name="Dirks R."/>
            <person name="Jansen H."/>
            <person name="Henkel C."/>
            <person name="Chen W.J."/>
            <person name="Zahm M."/>
            <person name="Cabau C."/>
            <person name="Klopp C."/>
            <person name="Thompson A.W."/>
            <person name="Robinson-Rechavi M."/>
            <person name="Braasch I."/>
            <person name="Lecointre G."/>
            <person name="Bobe J."/>
            <person name="Postlethwait J.H."/>
            <person name="Berthelot C."/>
            <person name="Roest Crollius H."/>
            <person name="Guiguen Y."/>
        </authorList>
    </citation>
    <scope>NUCLEOTIDE SEQUENCE</scope>
    <source>
        <strain evidence="3">NC1722</strain>
    </source>
</reference>
<evidence type="ECO:0000256" key="1">
    <source>
        <dbReference type="SAM" id="MobiDB-lite"/>
    </source>
</evidence>
<sequence>MEYSVRDEMLRESLNSVSCCCCCLVIFTDLSVTVFLALLWWAKPWQPPFWAPNDVVVLRLLLFLDYTYGAVLLLTMPLVAVDVICRLRWPLDSEKEGEEGCPAGGRAEVKPRFYAVGPSHLNLVLAQEDSSGTRCGGGAEADAGCRETGRGQRDSLAHVPGFLCCLLVWALCGCSGGPDWGSEALLAEACVRRGGPLAACLPDLLTVTMRTLGNPSRTLTTLALSLVLALSMGVLRGGLGHGGADTKADRRKKDADGPWLASHVPAHRDTAETHAAPTGGAPSGLAVRGGAEDGCARTSSQTAHASTGDRLLLNASGCGGHGPRDKCASAQGAELAPACHRNAADADTERVVVLSTRPSRSPCPRARTTAGPGWGMACLRGSVLTGLACAALLCLLPPALAVNGVLIGSAERLTEWSLRRAVSGTTLTTKR</sequence>
<feature type="region of interest" description="Disordered" evidence="1">
    <location>
        <begin position="240"/>
        <end position="302"/>
    </location>
</feature>